<name>A0A562QCW5_9BACI</name>
<comment type="caution">
    <text evidence="1">The sequence shown here is derived from an EMBL/GenBank/DDBJ whole genome shotgun (WGS) entry which is preliminary data.</text>
</comment>
<gene>
    <name evidence="1" type="ORF">IQ10_03107</name>
</gene>
<dbReference type="AlphaFoldDB" id="A0A562QCW5"/>
<dbReference type="Proteomes" id="UP000315711">
    <property type="component" value="Unassembled WGS sequence"/>
</dbReference>
<evidence type="ECO:0000313" key="1">
    <source>
        <dbReference type="EMBL" id="TWI54553.1"/>
    </source>
</evidence>
<reference evidence="1 2" key="1">
    <citation type="journal article" date="2015" name="Stand. Genomic Sci.">
        <title>Genomic Encyclopedia of Bacterial and Archaeal Type Strains, Phase III: the genomes of soil and plant-associated and newly described type strains.</title>
        <authorList>
            <person name="Whitman W.B."/>
            <person name="Woyke T."/>
            <person name="Klenk H.P."/>
            <person name="Zhou Y."/>
            <person name="Lilburn T.G."/>
            <person name="Beck B.J."/>
            <person name="De Vos P."/>
            <person name="Vandamme P."/>
            <person name="Eisen J.A."/>
            <person name="Garrity G."/>
            <person name="Hugenholtz P."/>
            <person name="Kyrpides N.C."/>
        </authorList>
    </citation>
    <scope>NUCLEOTIDE SEQUENCE [LARGE SCALE GENOMIC DNA]</scope>
    <source>
        <strain evidence="1 2">CGMCC 1.10116</strain>
    </source>
</reference>
<sequence length="52" mass="5913">MEKNPTEYDRYTTANLTPELVEKVMELEASLRSAADRDVILIAYEESGHNPT</sequence>
<keyword evidence="2" id="KW-1185">Reference proteome</keyword>
<dbReference type="RefSeq" id="WP_242009855.1">
    <property type="nucleotide sequence ID" value="NZ_VLKZ01000009.1"/>
</dbReference>
<protein>
    <submittedName>
        <fullName evidence="1">Uncharacterized protein</fullName>
    </submittedName>
</protein>
<evidence type="ECO:0000313" key="2">
    <source>
        <dbReference type="Proteomes" id="UP000315711"/>
    </source>
</evidence>
<dbReference type="EMBL" id="VLKZ01000009">
    <property type="protein sequence ID" value="TWI54553.1"/>
    <property type="molecule type" value="Genomic_DNA"/>
</dbReference>
<proteinExistence type="predicted"/>
<organism evidence="1 2">
    <name type="scientific">Halalkalibacter nanhaiisediminis</name>
    <dbReference type="NCBI Taxonomy" id="688079"/>
    <lineage>
        <taxon>Bacteria</taxon>
        <taxon>Bacillati</taxon>
        <taxon>Bacillota</taxon>
        <taxon>Bacilli</taxon>
        <taxon>Bacillales</taxon>
        <taxon>Bacillaceae</taxon>
        <taxon>Halalkalibacter</taxon>
    </lineage>
</organism>
<accession>A0A562QCW5</accession>